<dbReference type="PRINTS" id="PR00344">
    <property type="entry name" value="BCTRLSENSOR"/>
</dbReference>
<dbReference type="RefSeq" id="XP_001550282.2">
    <property type="nucleotide sequence ID" value="XM_001550232.2"/>
</dbReference>
<dbReference type="Gene3D" id="1.10.287.130">
    <property type="match status" value="1"/>
</dbReference>
<evidence type="ECO:0000313" key="8">
    <source>
        <dbReference type="Proteomes" id="UP000001798"/>
    </source>
</evidence>
<name>A0A384JYC2_BOTFB</name>
<evidence type="ECO:0000256" key="3">
    <source>
        <dbReference type="SAM" id="Coils"/>
    </source>
</evidence>
<dbReference type="InterPro" id="IPR011006">
    <property type="entry name" value="CheY-like_superfamily"/>
</dbReference>
<keyword evidence="8" id="KW-1185">Reference proteome</keyword>
<dbReference type="InterPro" id="IPR003661">
    <property type="entry name" value="HisK_dim/P_dom"/>
</dbReference>
<proteinExistence type="predicted"/>
<keyword evidence="3" id="KW-0175">Coiled coil</keyword>
<evidence type="ECO:0000256" key="2">
    <source>
        <dbReference type="PROSITE-ProRule" id="PRU00169"/>
    </source>
</evidence>
<dbReference type="SMART" id="SM00448">
    <property type="entry name" value="REC"/>
    <property type="match status" value="1"/>
</dbReference>
<evidence type="ECO:0000259" key="6">
    <source>
        <dbReference type="PROSITE" id="PS50110"/>
    </source>
</evidence>
<dbReference type="SUPFAM" id="SSF47384">
    <property type="entry name" value="Homodimeric domain of signal transducing histidine kinase"/>
    <property type="match status" value="1"/>
</dbReference>
<dbReference type="CDD" id="cd00082">
    <property type="entry name" value="HisKA"/>
    <property type="match status" value="1"/>
</dbReference>
<dbReference type="Pfam" id="PF00512">
    <property type="entry name" value="HisKA"/>
    <property type="match status" value="1"/>
</dbReference>
<dbReference type="Pfam" id="PF02518">
    <property type="entry name" value="HATPase_c"/>
    <property type="match status" value="1"/>
</dbReference>
<protein>
    <submittedName>
        <fullName evidence="7">Uncharacterized protein</fullName>
    </submittedName>
</protein>
<dbReference type="PANTHER" id="PTHR43719">
    <property type="entry name" value="TWO-COMPONENT HISTIDINE KINASE"/>
    <property type="match status" value="1"/>
</dbReference>
<dbReference type="Proteomes" id="UP000001798">
    <property type="component" value="Chromosome 12"/>
</dbReference>
<evidence type="ECO:0000259" key="5">
    <source>
        <dbReference type="PROSITE" id="PS50109"/>
    </source>
</evidence>
<dbReference type="GO" id="GO:0000155">
    <property type="term" value="F:phosphorelay sensor kinase activity"/>
    <property type="evidence" value="ECO:0007669"/>
    <property type="project" value="InterPro"/>
</dbReference>
<dbReference type="Gene3D" id="3.30.565.10">
    <property type="entry name" value="Histidine kinase-like ATPase, C-terminal domain"/>
    <property type="match status" value="1"/>
</dbReference>
<dbReference type="OrthoDB" id="60033at2759"/>
<dbReference type="PANTHER" id="PTHR43719:SF31">
    <property type="entry name" value="HISTIDINE KINASE"/>
    <property type="match status" value="1"/>
</dbReference>
<evidence type="ECO:0000313" key="7">
    <source>
        <dbReference type="EMBL" id="ATZ55589.1"/>
    </source>
</evidence>
<evidence type="ECO:0000256" key="4">
    <source>
        <dbReference type="SAM" id="MobiDB-lite"/>
    </source>
</evidence>
<keyword evidence="1 2" id="KW-0597">Phosphoprotein</keyword>
<feature type="modified residue" description="4-aspartylphosphate" evidence="2">
    <location>
        <position position="951"/>
    </location>
</feature>
<feature type="domain" description="Histidine kinase" evidence="5">
    <location>
        <begin position="595"/>
        <end position="862"/>
    </location>
</feature>
<accession>A0A384JYC2</accession>
<dbReference type="PROSITE" id="PS50110">
    <property type="entry name" value="RESPONSE_REGULATORY"/>
    <property type="match status" value="1"/>
</dbReference>
<sequence length="1032" mass="114579">MVVLNNGKGNGSAEPAIQDIAEIQDHLEDTHIADTNQGSIPGSTKAHSSRTPSKAPPKTPPNSPLNSPSHTPSNTTANTTATTAEVFLSTIPSPIPNPADWTSDLPDSDHVQFFKNTNWAATHLGPLESWGLALRLHTFTTFADSRPACLYWGPERVAIYNQNFIQMSGKTHPALMGKPFELAFPEIWTDIKGVFMHAETTKLAADVNEIPLMVERSGFKEETYFTGSFNPVRREDGAVGGFYNSVVEVTAQKLNERRQAMLGSLEIPTGLQQGTLASHVMPHLESNPLDIPVAMLYQVDEQSSSGSAIYLRSQLGFPEHHPLAVPEAELSSCLGLFPLLHETSHKISTHLVDETFTGVAWRGHKDESTGTYEPSTHFSILPISSADRIFGYLILGANSRRPIDDTYDQFINAIASRVSSIASALASAEETRRRADRLEKELAESERQIRYMAQNAPVGMLQLSTEGKILWANHMYYQITGHPGPEEPQYNYSFLDVLIEEDRSQTLQAWVQLHDGSSHIETTSRLKRMFVPPSGETENACMLSLAFPYVVNGEVQSIMACFTDISELKWAEAAEARNAEEARAAKRQQEEFIDVVSHEMRNPLSAIFQCADMISNSYKDLSHTKAVEILKSNVEAARTIAMCASHQKRIVDDVLTLSKLKYMMLSISPHSANPAKILEQVVRMFEADLMSHDISIKTIAQPSFDTNNIDLVMFDSSRVNQILINLLTNAIKFTRGEPRRRITVTYGATLVEPEKNFSKDFHWAQCGNEVEDLTLNPEWGSGEPVFLTCAVTDTGVGMHADEIPRLFTRFEQANSKTSIKYGGSGLGLFISQKLAEKQGGRIGLSSKLGQGSTFGFYVKVRRSVKQPKDTRPKLAPVSFDGSYYDGSKSMHVLLVEDNLVNQKILEKQLKKAGCIVYVANHGLEALETLRQCSCWHEPVKDAKKLDIILMDWEMPVMDGLTCSREIRALQQSGKILRHLEIIAITANAREEQVQLALHNGINFVMSKPFIVSSLLSKMRERLSGIDNGTIFQ</sequence>
<evidence type="ECO:0000256" key="1">
    <source>
        <dbReference type="ARBA" id="ARBA00022553"/>
    </source>
</evidence>
<dbReference type="PROSITE" id="PS50109">
    <property type="entry name" value="HIS_KIN"/>
    <property type="match status" value="1"/>
</dbReference>
<dbReference type="AlphaFoldDB" id="A0A384JYC2"/>
<dbReference type="Gene3D" id="3.30.450.20">
    <property type="entry name" value="PAS domain"/>
    <property type="match status" value="2"/>
</dbReference>
<dbReference type="GeneID" id="5430760"/>
<dbReference type="InterPro" id="IPR001789">
    <property type="entry name" value="Sig_transdc_resp-reg_receiver"/>
</dbReference>
<dbReference type="InterPro" id="IPR036097">
    <property type="entry name" value="HisK_dim/P_sf"/>
</dbReference>
<dbReference type="SMART" id="SM00388">
    <property type="entry name" value="HisKA"/>
    <property type="match status" value="1"/>
</dbReference>
<dbReference type="SUPFAM" id="SSF55785">
    <property type="entry name" value="PYP-like sensor domain (PAS domain)"/>
    <property type="match status" value="1"/>
</dbReference>
<dbReference type="Pfam" id="PF13188">
    <property type="entry name" value="PAS_8"/>
    <property type="match status" value="1"/>
</dbReference>
<dbReference type="CDD" id="cd00130">
    <property type="entry name" value="PAS"/>
    <property type="match status" value="1"/>
</dbReference>
<reference evidence="7 8" key="1">
    <citation type="journal article" date="2011" name="PLoS Genet.">
        <title>Genomic analysis of the necrotrophic fungal pathogens Sclerotinia sclerotiorum and Botrytis cinerea.</title>
        <authorList>
            <person name="Amselem J."/>
            <person name="Cuomo C.A."/>
            <person name="van Kan J.A."/>
            <person name="Viaud M."/>
            <person name="Benito E.P."/>
            <person name="Couloux A."/>
            <person name="Coutinho P.M."/>
            <person name="de Vries R.P."/>
            <person name="Dyer P.S."/>
            <person name="Fillinger S."/>
            <person name="Fournier E."/>
            <person name="Gout L."/>
            <person name="Hahn M."/>
            <person name="Kohn L."/>
            <person name="Lapalu N."/>
            <person name="Plummer K.M."/>
            <person name="Pradier J.M."/>
            <person name="Quevillon E."/>
            <person name="Sharon A."/>
            <person name="Simon A."/>
            <person name="ten Have A."/>
            <person name="Tudzynski B."/>
            <person name="Tudzynski P."/>
            <person name="Wincker P."/>
            <person name="Andrew M."/>
            <person name="Anthouard V."/>
            <person name="Beever R.E."/>
            <person name="Beffa R."/>
            <person name="Benoit I."/>
            <person name="Bouzid O."/>
            <person name="Brault B."/>
            <person name="Chen Z."/>
            <person name="Choquer M."/>
            <person name="Collemare J."/>
            <person name="Cotton P."/>
            <person name="Danchin E.G."/>
            <person name="Da Silva C."/>
            <person name="Gautier A."/>
            <person name="Giraud C."/>
            <person name="Giraud T."/>
            <person name="Gonzalez C."/>
            <person name="Grossetete S."/>
            <person name="Guldener U."/>
            <person name="Henrissat B."/>
            <person name="Howlett B.J."/>
            <person name="Kodira C."/>
            <person name="Kretschmer M."/>
            <person name="Lappartient A."/>
            <person name="Leroch M."/>
            <person name="Levis C."/>
            <person name="Mauceli E."/>
            <person name="Neuveglise C."/>
            <person name="Oeser B."/>
            <person name="Pearson M."/>
            <person name="Poulain J."/>
            <person name="Poussereau N."/>
            <person name="Quesneville H."/>
            <person name="Rascle C."/>
            <person name="Schumacher J."/>
            <person name="Segurens B."/>
            <person name="Sexton A."/>
            <person name="Silva E."/>
            <person name="Sirven C."/>
            <person name="Soanes D.M."/>
            <person name="Talbot N.J."/>
            <person name="Templeton M."/>
            <person name="Yandava C."/>
            <person name="Yarden O."/>
            <person name="Zeng Q."/>
            <person name="Rollins J.A."/>
            <person name="Lebrun M.H."/>
            <person name="Dickman M."/>
        </authorList>
    </citation>
    <scope>NUCLEOTIDE SEQUENCE [LARGE SCALE GENOMIC DNA]</scope>
    <source>
        <strain evidence="7 8">B05.10</strain>
    </source>
</reference>
<feature type="compositionally biased region" description="Polar residues" evidence="4">
    <location>
        <begin position="33"/>
        <end position="46"/>
    </location>
</feature>
<dbReference type="InterPro" id="IPR003594">
    <property type="entry name" value="HATPase_dom"/>
</dbReference>
<dbReference type="SMART" id="SM00091">
    <property type="entry name" value="PAS"/>
    <property type="match status" value="1"/>
</dbReference>
<dbReference type="CDD" id="cd17546">
    <property type="entry name" value="REC_hyHK_CKI1_RcsC-like"/>
    <property type="match status" value="1"/>
</dbReference>
<dbReference type="InterPro" id="IPR005467">
    <property type="entry name" value="His_kinase_dom"/>
</dbReference>
<feature type="region of interest" description="Disordered" evidence="4">
    <location>
        <begin position="25"/>
        <end position="77"/>
    </location>
</feature>
<dbReference type="InterPro" id="IPR000014">
    <property type="entry name" value="PAS"/>
</dbReference>
<dbReference type="KEGG" id="bfu:BCIN_12g01710"/>
<dbReference type="EMBL" id="CP009816">
    <property type="protein sequence ID" value="ATZ55589.1"/>
    <property type="molecule type" value="Genomic_DNA"/>
</dbReference>
<reference evidence="7 8" key="3">
    <citation type="journal article" date="2017" name="Mol. Plant Pathol.">
        <title>A gapless genome sequence of the fungus Botrytis cinerea.</title>
        <authorList>
            <person name="Van Kan J.A."/>
            <person name="Stassen J.H."/>
            <person name="Mosbach A."/>
            <person name="Van Der Lee T.A."/>
            <person name="Faino L."/>
            <person name="Farmer A.D."/>
            <person name="Papasotiriou D.G."/>
            <person name="Zhou S."/>
            <person name="Seidl M.F."/>
            <person name="Cottam E."/>
            <person name="Edel D."/>
            <person name="Hahn M."/>
            <person name="Schwartz D.C."/>
            <person name="Dietrich R.A."/>
            <person name="Widdison S."/>
            <person name="Scalliet G."/>
        </authorList>
    </citation>
    <scope>NUCLEOTIDE SEQUENCE [LARGE SCALE GENOMIC DNA]</scope>
    <source>
        <strain evidence="7 8">B05.10</strain>
    </source>
</reference>
<dbReference type="Gene3D" id="3.40.50.2300">
    <property type="match status" value="1"/>
</dbReference>
<dbReference type="Pfam" id="PF00072">
    <property type="entry name" value="Response_reg"/>
    <property type="match status" value="1"/>
</dbReference>
<feature type="coiled-coil region" evidence="3">
    <location>
        <begin position="421"/>
        <end position="455"/>
    </location>
</feature>
<reference evidence="7 8" key="2">
    <citation type="journal article" date="2012" name="Eukaryot. Cell">
        <title>Genome update of Botrytis cinerea strains B05.10 and T4.</title>
        <authorList>
            <person name="Staats M."/>
            <person name="van Kan J.A."/>
        </authorList>
    </citation>
    <scope>NUCLEOTIDE SEQUENCE [LARGE SCALE GENOMIC DNA]</scope>
    <source>
        <strain evidence="7 8">B05.10</strain>
    </source>
</reference>
<dbReference type="InterPro" id="IPR035965">
    <property type="entry name" value="PAS-like_dom_sf"/>
</dbReference>
<dbReference type="InterPro" id="IPR050956">
    <property type="entry name" value="2C_system_His_kinase"/>
</dbReference>
<feature type="domain" description="Response regulatory" evidence="6">
    <location>
        <begin position="891"/>
        <end position="1022"/>
    </location>
</feature>
<dbReference type="InterPro" id="IPR004358">
    <property type="entry name" value="Sig_transdc_His_kin-like_C"/>
</dbReference>
<dbReference type="SUPFAM" id="SSF55874">
    <property type="entry name" value="ATPase domain of HSP90 chaperone/DNA topoisomerase II/histidine kinase"/>
    <property type="match status" value="1"/>
</dbReference>
<organism evidence="7 8">
    <name type="scientific">Botryotinia fuckeliana (strain B05.10)</name>
    <name type="common">Noble rot fungus</name>
    <name type="synonym">Botrytis cinerea</name>
    <dbReference type="NCBI Taxonomy" id="332648"/>
    <lineage>
        <taxon>Eukaryota</taxon>
        <taxon>Fungi</taxon>
        <taxon>Dikarya</taxon>
        <taxon>Ascomycota</taxon>
        <taxon>Pezizomycotina</taxon>
        <taxon>Leotiomycetes</taxon>
        <taxon>Helotiales</taxon>
        <taxon>Sclerotiniaceae</taxon>
        <taxon>Botrytis</taxon>
    </lineage>
</organism>
<dbReference type="InterPro" id="IPR036890">
    <property type="entry name" value="HATPase_C_sf"/>
</dbReference>
<dbReference type="SUPFAM" id="SSF52172">
    <property type="entry name" value="CheY-like"/>
    <property type="match status" value="1"/>
</dbReference>
<dbReference type="SMART" id="SM00387">
    <property type="entry name" value="HATPase_c"/>
    <property type="match status" value="1"/>
</dbReference>
<dbReference type="VEuPathDB" id="FungiDB:Bcin12g01710"/>
<feature type="compositionally biased region" description="Pro residues" evidence="4">
    <location>
        <begin position="54"/>
        <end position="63"/>
    </location>
</feature>
<gene>
    <name evidence="7" type="ORF">BCIN_12g01710</name>
</gene>
<feature type="compositionally biased region" description="Low complexity" evidence="4">
    <location>
        <begin position="64"/>
        <end position="77"/>
    </location>
</feature>